<accession>K0RMG3</accession>
<dbReference type="InterPro" id="IPR052769">
    <property type="entry name" value="TPR_domain_protein"/>
</dbReference>
<dbReference type="EMBL" id="AGNL01037739">
    <property type="protein sequence ID" value="EJK53459.1"/>
    <property type="molecule type" value="Genomic_DNA"/>
</dbReference>
<dbReference type="SUPFAM" id="SSF46938">
    <property type="entry name" value="CRAL/TRIO N-terminal domain"/>
    <property type="match status" value="1"/>
</dbReference>
<dbReference type="Gene3D" id="1.25.40.10">
    <property type="entry name" value="Tetratricopeptide repeat domain"/>
    <property type="match status" value="1"/>
</dbReference>
<name>K0RMG3_THAOC</name>
<evidence type="ECO:0000313" key="1">
    <source>
        <dbReference type="EMBL" id="EJK53459.1"/>
    </source>
</evidence>
<dbReference type="Gene3D" id="3.40.525.10">
    <property type="entry name" value="CRAL-TRIO lipid binding domain"/>
    <property type="match status" value="1"/>
</dbReference>
<gene>
    <name evidence="1" type="ORF">THAOC_27112</name>
</gene>
<dbReference type="Proteomes" id="UP000266841">
    <property type="component" value="Unassembled WGS sequence"/>
</dbReference>
<dbReference type="AlphaFoldDB" id="K0RMG3"/>
<dbReference type="OrthoDB" id="1028014at2759"/>
<organism evidence="1 2">
    <name type="scientific">Thalassiosira oceanica</name>
    <name type="common">Marine diatom</name>
    <dbReference type="NCBI Taxonomy" id="159749"/>
    <lineage>
        <taxon>Eukaryota</taxon>
        <taxon>Sar</taxon>
        <taxon>Stramenopiles</taxon>
        <taxon>Ochrophyta</taxon>
        <taxon>Bacillariophyta</taxon>
        <taxon>Coscinodiscophyceae</taxon>
        <taxon>Thalassiosirophycidae</taxon>
        <taxon>Thalassiosirales</taxon>
        <taxon>Thalassiosiraceae</taxon>
        <taxon>Thalassiosira</taxon>
    </lineage>
</organism>
<dbReference type="SUPFAM" id="SSF48452">
    <property type="entry name" value="TPR-like"/>
    <property type="match status" value="1"/>
</dbReference>
<keyword evidence="2" id="KW-1185">Reference proteome</keyword>
<dbReference type="InterPro" id="IPR036273">
    <property type="entry name" value="CRAL/TRIO_N_dom_sf"/>
</dbReference>
<evidence type="ECO:0000313" key="2">
    <source>
        <dbReference type="Proteomes" id="UP000266841"/>
    </source>
</evidence>
<sequence>MSSFTKEDQALQLKDEGNKALREGRWGDALMSYSNGLKLLNELAIDNDPLEAVTSSAAEVSLGRPALTSGARKSPVGIAIRSNMAMVYMKTKMEFEAIDMCTQILDDDPGNAKIIARRGKSNHTLATGKNKHLTVAERKVYAKYAEDDYLLCLDILSRKGELDRASSKMKKEVEEDLHAIRTTDESWYTRVFEKMSGKHDGKAMQSGLLEYLLQRLTPLGEHKRIPMSSMKEEMLALRLLASLEIKVSKTPIQDDQVEGETEYVDGQEKGREILNSILTVVAQAPFCLYPATGSSQRRPPITIHMLAFFLRTCLTDKFLDKIGLKEFCAEHTSHIISEREAYAIATHGYAEVEDAHNPNHGHGKSFAQSSQGPCMPCTFRLTREGKRDLAAGLQQSCHFGVIEWQAWCLNRLIEGIDDGRLSVVDAILEKDSQGCNAMMHAANDQSSGYAALTIRMLVQAVSFSTSGDPQAKEKAVRRVLNTADDAHFSPPMAAIALRNLNAMEGFLQVGARYWDKKINGKLPRQAKLQHDVTIEMIKKLKNEQLNNAIQRLQTNSEDLIGCSYCGVATDELQLCSGCGLARYCSRKFEPTLSRKTSDQVQIPNNFEDLGTRQFLAGMQRNIDPAVLKALGCLFICPRACDKSTRRLWSWSGAITIATFLNSQLSLPGLNRALAQHWCHLDRFEDDQAGLHSSHTMYDQVALVIVNLSLVDAKQGRQETSLIAFSKAKGATTIRFLAHLIALGTATMDSAANGSAASPIPGVWSAEELMGRAGTPTTVTSFQQGSVREMSMKSADPLDWGMPGHLTKEEVDVFMKFRYEVEKRGGEFRNTIYSFGDIEGEAFCLTRWLRARKYKLDEVIKMVEEATKVRADARKEDFYPNPEQALGCEVGVFMAQYPQLYHGVA</sequence>
<proteinExistence type="predicted"/>
<feature type="non-terminal residue" evidence="1">
    <location>
        <position position="904"/>
    </location>
</feature>
<reference evidence="1 2" key="1">
    <citation type="journal article" date="2012" name="Genome Biol.">
        <title>Genome and low-iron response of an oceanic diatom adapted to chronic iron limitation.</title>
        <authorList>
            <person name="Lommer M."/>
            <person name="Specht M."/>
            <person name="Roy A.S."/>
            <person name="Kraemer L."/>
            <person name="Andreson R."/>
            <person name="Gutowska M.A."/>
            <person name="Wolf J."/>
            <person name="Bergner S.V."/>
            <person name="Schilhabel M.B."/>
            <person name="Klostermeier U.C."/>
            <person name="Beiko R.G."/>
            <person name="Rosenstiel P."/>
            <person name="Hippler M."/>
            <person name="Laroche J."/>
        </authorList>
    </citation>
    <scope>NUCLEOTIDE SEQUENCE [LARGE SCALE GENOMIC DNA]</scope>
    <source>
        <strain evidence="1 2">CCMP1005</strain>
    </source>
</reference>
<dbReference type="InterPro" id="IPR011990">
    <property type="entry name" value="TPR-like_helical_dom_sf"/>
</dbReference>
<dbReference type="PANTHER" id="PTHR46014">
    <property type="entry name" value="TETRATRICOPEPTIDE REPEAT PROTEIN 1"/>
    <property type="match status" value="1"/>
</dbReference>
<protein>
    <submittedName>
        <fullName evidence="1">Uncharacterized protein</fullName>
    </submittedName>
</protein>
<comment type="caution">
    <text evidence="1">The sequence shown here is derived from an EMBL/GenBank/DDBJ whole genome shotgun (WGS) entry which is preliminary data.</text>
</comment>
<dbReference type="InterPro" id="IPR036865">
    <property type="entry name" value="CRAL-TRIO_dom_sf"/>
</dbReference>
<dbReference type="PANTHER" id="PTHR46014:SF1">
    <property type="entry name" value="TETRATRICOPEPTIDE REPEAT PROTEIN 1"/>
    <property type="match status" value="1"/>
</dbReference>